<feature type="domain" description="J" evidence="11">
    <location>
        <begin position="5"/>
        <end position="70"/>
    </location>
</feature>
<dbReference type="PANTHER" id="PTHR43096">
    <property type="entry name" value="DNAJ HOMOLOG 1, MITOCHONDRIAL-RELATED"/>
    <property type="match status" value="1"/>
</dbReference>
<dbReference type="SUPFAM" id="SSF57938">
    <property type="entry name" value="DnaJ/Hsp40 cysteine-rich domain"/>
    <property type="match status" value="1"/>
</dbReference>
<evidence type="ECO:0000256" key="1">
    <source>
        <dbReference type="ARBA" id="ARBA00022490"/>
    </source>
</evidence>
<comment type="function">
    <text evidence="9">Participates actively in the response to hyperosmotic and heat shock by preventing the aggregation of stress-denatured proteins and by disaggregating proteins, also in an autonomous, DnaK-independent fashion. Unfolded proteins bind initially to DnaJ; upon interaction with the DnaJ-bound protein, DnaK hydrolyzes its bound ATP, resulting in the formation of a stable complex. GrpE releases ADP from DnaK; ATP binding to DnaK triggers the release of the substrate protein, thus completing the reaction cycle. Several rounds of ATP-dependent interactions between DnaJ, DnaK and GrpE are required for fully efficient folding. Also involved, together with DnaK and GrpE, in the DNA replication of plasmids through activation of initiation proteins.</text>
</comment>
<dbReference type="Gene3D" id="2.10.230.10">
    <property type="entry name" value="Heat shock protein DnaJ, cysteine-rich domain"/>
    <property type="match status" value="1"/>
</dbReference>
<comment type="domain">
    <text evidence="9">The J domain is necessary and sufficient to stimulate DnaK ATPase activity. Zinc center 1 plays an important role in the autonomous, DnaK-independent chaperone activity of DnaJ. Zinc center 2 is essential for interaction with DnaK and for DnaJ activity.</text>
</comment>
<dbReference type="InterPro" id="IPR001623">
    <property type="entry name" value="DnaJ_domain"/>
</dbReference>
<dbReference type="InterPro" id="IPR036869">
    <property type="entry name" value="J_dom_sf"/>
</dbReference>
<keyword evidence="6 9" id="KW-0862">Zinc</keyword>
<comment type="subcellular location">
    <subcellularLocation>
        <location evidence="9">Cytoplasm</location>
    </subcellularLocation>
</comment>
<feature type="compositionally biased region" description="Polar residues" evidence="10">
    <location>
        <begin position="200"/>
        <end position="210"/>
    </location>
</feature>
<dbReference type="NCBIfam" id="NF008035">
    <property type="entry name" value="PRK10767.1"/>
    <property type="match status" value="1"/>
</dbReference>
<dbReference type="PROSITE" id="PS00636">
    <property type="entry name" value="DNAJ_1"/>
    <property type="match status" value="1"/>
</dbReference>
<evidence type="ECO:0000256" key="4">
    <source>
        <dbReference type="ARBA" id="ARBA00022737"/>
    </source>
</evidence>
<keyword evidence="3 9" id="KW-0479">Metal-binding</keyword>
<dbReference type="FunFam" id="2.60.260.20:FF:000005">
    <property type="entry name" value="Chaperone protein dnaJ 1, mitochondrial"/>
    <property type="match status" value="1"/>
</dbReference>
<proteinExistence type="inferred from homology"/>
<dbReference type="RefSeq" id="WP_151166241.1">
    <property type="nucleotide sequence ID" value="NZ_WACR01000001.1"/>
</dbReference>
<feature type="region of interest" description="Disordered" evidence="10">
    <location>
        <begin position="190"/>
        <end position="213"/>
    </location>
</feature>
<evidence type="ECO:0000313" key="13">
    <source>
        <dbReference type="Proteomes" id="UP000435357"/>
    </source>
</evidence>
<protein>
    <recommendedName>
        <fullName evidence="9">Chaperone protein DnaJ</fullName>
    </recommendedName>
</protein>
<dbReference type="GO" id="GO:0009408">
    <property type="term" value="P:response to heat"/>
    <property type="evidence" value="ECO:0007669"/>
    <property type="project" value="InterPro"/>
</dbReference>
<dbReference type="HAMAP" id="MF_01152">
    <property type="entry name" value="DnaJ"/>
    <property type="match status" value="1"/>
</dbReference>
<dbReference type="InterPro" id="IPR036410">
    <property type="entry name" value="HSP_DnaJ_Cys-rich_dom_sf"/>
</dbReference>
<comment type="caution">
    <text evidence="12">The sequence shown here is derived from an EMBL/GenBank/DDBJ whole genome shotgun (WGS) entry which is preliminary data.</text>
</comment>
<dbReference type="EMBL" id="WACR01000001">
    <property type="protein sequence ID" value="KAB1066253.1"/>
    <property type="molecule type" value="Genomic_DNA"/>
</dbReference>
<accession>A0A6N6MCK8</accession>
<dbReference type="Proteomes" id="UP000435357">
    <property type="component" value="Unassembled WGS sequence"/>
</dbReference>
<dbReference type="InterPro" id="IPR002939">
    <property type="entry name" value="DnaJ_C"/>
</dbReference>
<dbReference type="InterPro" id="IPR012724">
    <property type="entry name" value="DnaJ"/>
</dbReference>
<evidence type="ECO:0000256" key="6">
    <source>
        <dbReference type="ARBA" id="ARBA00022833"/>
    </source>
</evidence>
<dbReference type="GO" id="GO:0005737">
    <property type="term" value="C:cytoplasm"/>
    <property type="evidence" value="ECO:0007669"/>
    <property type="project" value="UniProtKB-SubCell"/>
</dbReference>
<comment type="similarity">
    <text evidence="9">Belongs to the DnaJ family.</text>
</comment>
<dbReference type="PANTHER" id="PTHR43096:SF48">
    <property type="entry name" value="CHAPERONE PROTEIN DNAJ"/>
    <property type="match status" value="1"/>
</dbReference>
<dbReference type="OrthoDB" id="9779889at2"/>
<dbReference type="NCBIfam" id="TIGR02349">
    <property type="entry name" value="DnaJ_bact"/>
    <property type="match status" value="1"/>
</dbReference>
<keyword evidence="1 9" id="KW-0963">Cytoplasm</keyword>
<dbReference type="InterPro" id="IPR001305">
    <property type="entry name" value="HSP_DnaJ_Cys-rich_dom"/>
</dbReference>
<evidence type="ECO:0000256" key="3">
    <source>
        <dbReference type="ARBA" id="ARBA00022723"/>
    </source>
</evidence>
<keyword evidence="8 9" id="KW-0143">Chaperone</keyword>
<dbReference type="AlphaFoldDB" id="A0A6N6MCK8"/>
<dbReference type="CDD" id="cd10719">
    <property type="entry name" value="DnaJ_zf"/>
    <property type="match status" value="1"/>
</dbReference>
<keyword evidence="4 9" id="KW-0677">Repeat</keyword>
<evidence type="ECO:0000256" key="9">
    <source>
        <dbReference type="HAMAP-Rule" id="MF_01152"/>
    </source>
</evidence>
<dbReference type="GO" id="GO:0008270">
    <property type="term" value="F:zinc ion binding"/>
    <property type="evidence" value="ECO:0007669"/>
    <property type="project" value="UniProtKB-UniRule"/>
</dbReference>
<keyword evidence="13" id="KW-1185">Reference proteome</keyword>
<dbReference type="Pfam" id="PF01556">
    <property type="entry name" value="DnaJ_C"/>
    <property type="match status" value="1"/>
</dbReference>
<gene>
    <name evidence="9 12" type="primary">dnaJ</name>
    <name evidence="12" type="ORF">F3059_01900</name>
</gene>
<dbReference type="GO" id="GO:0006260">
    <property type="term" value="P:DNA replication"/>
    <property type="evidence" value="ECO:0007669"/>
    <property type="project" value="UniProtKB-KW"/>
</dbReference>
<dbReference type="Gene3D" id="2.60.260.20">
    <property type="entry name" value="Urease metallochaperone UreE, N-terminal domain"/>
    <property type="match status" value="2"/>
</dbReference>
<evidence type="ECO:0000256" key="10">
    <source>
        <dbReference type="SAM" id="MobiDB-lite"/>
    </source>
</evidence>
<evidence type="ECO:0000256" key="8">
    <source>
        <dbReference type="ARBA" id="ARBA00023186"/>
    </source>
</evidence>
<dbReference type="SUPFAM" id="SSF46565">
    <property type="entry name" value="Chaperone J-domain"/>
    <property type="match status" value="1"/>
</dbReference>
<dbReference type="Pfam" id="PF00684">
    <property type="entry name" value="DnaJ_CXXCXGXG"/>
    <property type="match status" value="1"/>
</dbReference>
<dbReference type="SUPFAM" id="SSF49493">
    <property type="entry name" value="HSP40/DnaJ peptide-binding domain"/>
    <property type="match status" value="2"/>
</dbReference>
<dbReference type="PROSITE" id="PS50076">
    <property type="entry name" value="DNAJ_2"/>
    <property type="match status" value="1"/>
</dbReference>
<evidence type="ECO:0000259" key="11">
    <source>
        <dbReference type="PROSITE" id="PS50076"/>
    </source>
</evidence>
<keyword evidence="5" id="KW-0863">Zinc-finger</keyword>
<keyword evidence="2 9" id="KW-0235">DNA replication</keyword>
<comment type="cofactor">
    <cofactor evidence="9">
        <name>Zn(2+)</name>
        <dbReference type="ChEBI" id="CHEBI:29105"/>
    </cofactor>
    <text evidence="9">Binds 2 Zn(2+) ions per monomer.</text>
</comment>
<evidence type="ECO:0000256" key="5">
    <source>
        <dbReference type="ARBA" id="ARBA00022771"/>
    </source>
</evidence>
<comment type="caution">
    <text evidence="9">Lacks conserved residue(s) required for the propagation of feature annotation.</text>
</comment>
<evidence type="ECO:0000313" key="12">
    <source>
        <dbReference type="EMBL" id="KAB1066253.1"/>
    </source>
</evidence>
<keyword evidence="7 9" id="KW-0346">Stress response</keyword>
<dbReference type="PRINTS" id="PR00625">
    <property type="entry name" value="JDOMAIN"/>
</dbReference>
<reference evidence="12 13" key="1">
    <citation type="submission" date="2019-09" db="EMBL/GenBank/DDBJ databases">
        <title>Genomes of Cryomorphaceae.</title>
        <authorList>
            <person name="Bowman J.P."/>
        </authorList>
    </citation>
    <scope>NUCLEOTIDE SEQUENCE [LARGE SCALE GENOMIC DNA]</scope>
    <source>
        <strain evidence="12 13">KCTC 52047</strain>
    </source>
</reference>
<dbReference type="InterPro" id="IPR008971">
    <property type="entry name" value="HSP40/DnaJ_pept-bd"/>
</dbReference>
<evidence type="ECO:0000256" key="7">
    <source>
        <dbReference type="ARBA" id="ARBA00023016"/>
    </source>
</evidence>
<evidence type="ECO:0000256" key="2">
    <source>
        <dbReference type="ARBA" id="ARBA00022705"/>
    </source>
</evidence>
<feature type="binding site" evidence="9">
    <location>
        <position position="162"/>
    </location>
    <ligand>
        <name>Zn(2+)</name>
        <dbReference type="ChEBI" id="CHEBI:29105"/>
        <label>2</label>
    </ligand>
</feature>
<dbReference type="Gene3D" id="1.10.287.110">
    <property type="entry name" value="DnaJ domain"/>
    <property type="match status" value="1"/>
</dbReference>
<feature type="binding site" evidence="9">
    <location>
        <position position="188"/>
    </location>
    <ligand>
        <name>Zn(2+)</name>
        <dbReference type="ChEBI" id="CHEBI:29105"/>
        <label>2</label>
    </ligand>
</feature>
<organism evidence="12 13">
    <name type="scientific">Salibacter halophilus</name>
    <dbReference type="NCBI Taxonomy" id="1803916"/>
    <lineage>
        <taxon>Bacteria</taxon>
        <taxon>Pseudomonadati</taxon>
        <taxon>Bacteroidota</taxon>
        <taxon>Flavobacteriia</taxon>
        <taxon>Flavobacteriales</taxon>
        <taxon>Salibacteraceae</taxon>
        <taxon>Salibacter</taxon>
    </lineage>
</organism>
<dbReference type="FunFam" id="1.10.287.110:FF:000034">
    <property type="entry name" value="Chaperone protein DnaJ"/>
    <property type="match status" value="1"/>
</dbReference>
<feature type="binding site" evidence="9">
    <location>
        <position position="165"/>
    </location>
    <ligand>
        <name>Zn(2+)</name>
        <dbReference type="ChEBI" id="CHEBI:29105"/>
        <label>2</label>
    </ligand>
</feature>
<dbReference type="GO" id="GO:0005524">
    <property type="term" value="F:ATP binding"/>
    <property type="evidence" value="ECO:0007669"/>
    <property type="project" value="InterPro"/>
</dbReference>
<dbReference type="GO" id="GO:0051082">
    <property type="term" value="F:unfolded protein binding"/>
    <property type="evidence" value="ECO:0007669"/>
    <property type="project" value="UniProtKB-UniRule"/>
</dbReference>
<dbReference type="GO" id="GO:0031072">
    <property type="term" value="F:heat shock protein binding"/>
    <property type="evidence" value="ECO:0007669"/>
    <property type="project" value="InterPro"/>
</dbReference>
<dbReference type="InterPro" id="IPR018253">
    <property type="entry name" value="DnaJ_domain_CS"/>
</dbReference>
<feature type="binding site" evidence="9">
    <location>
        <position position="191"/>
    </location>
    <ligand>
        <name>Zn(2+)</name>
        <dbReference type="ChEBI" id="CHEBI:29105"/>
        <label>2</label>
    </ligand>
</feature>
<dbReference type="SMART" id="SM00271">
    <property type="entry name" value="DnaJ"/>
    <property type="match status" value="1"/>
</dbReference>
<comment type="subunit">
    <text evidence="9">Homodimer.</text>
</comment>
<dbReference type="CDD" id="cd10747">
    <property type="entry name" value="DnaJ_C"/>
    <property type="match status" value="1"/>
</dbReference>
<dbReference type="GO" id="GO:0042026">
    <property type="term" value="P:protein refolding"/>
    <property type="evidence" value="ECO:0007669"/>
    <property type="project" value="TreeGrafter"/>
</dbReference>
<sequence length="375" mass="40559">MSKRDYYEVLGVSKDASDSELKKAYRKLALKYHPDRNPGDEEAENKFKEAAEAYEVLGNKEKRQRYDQFGHAGVGGAAGGGGFGGGGMNMDDIFSQFGDIFGSAFGGGGGGFGGGGGRARARKGSNLRIRVQLTLEDIAHGVKKKIKVKKLVNAPGNSYKTCPTCNGSGRVTRVTNTFLGQMQTASTCPTCGGQGKSLDNKASGSDQNGQLRKEEELEIEIPPGVEEGMQLTVRGKGNEAPMDGIPGDLLIVIEEKKHEHLEREGQNLHYDLFLNFADLALGETAEIPTVDGKAKIKIAAGTNAGRILRLKGKGLPSVNAYGKGDLLVHVNVWTPKNLTSEEKKILEKLRESENFKPNPTGKEKSFFGRMKEYFN</sequence>
<dbReference type="CDD" id="cd06257">
    <property type="entry name" value="DnaJ"/>
    <property type="match status" value="1"/>
</dbReference>
<name>A0A6N6MCK8_9FLAO</name>
<dbReference type="Pfam" id="PF00226">
    <property type="entry name" value="DnaJ"/>
    <property type="match status" value="1"/>
</dbReference>